<dbReference type="InterPro" id="IPR002126">
    <property type="entry name" value="Cadherin-like_dom"/>
</dbReference>
<evidence type="ECO:0000313" key="3">
    <source>
        <dbReference type="Proteomes" id="UP000259421"/>
    </source>
</evidence>
<keyword evidence="3" id="KW-1185">Reference proteome</keyword>
<evidence type="ECO:0000313" key="2">
    <source>
        <dbReference type="EMBL" id="AXQ69177.1"/>
    </source>
</evidence>
<name>A0A385EEC7_9CAUD</name>
<dbReference type="Gene3D" id="2.60.40.60">
    <property type="entry name" value="Cadherins"/>
    <property type="match status" value="3"/>
</dbReference>
<dbReference type="GO" id="GO:0005509">
    <property type="term" value="F:calcium ion binding"/>
    <property type="evidence" value="ECO:0007669"/>
    <property type="project" value="InterPro"/>
</dbReference>
<feature type="domain" description="Cadherin" evidence="1">
    <location>
        <begin position="615"/>
        <end position="679"/>
    </location>
</feature>
<dbReference type="Proteomes" id="UP000259421">
    <property type="component" value="Segment"/>
</dbReference>
<dbReference type="GO" id="GO:0007156">
    <property type="term" value="P:homophilic cell adhesion via plasma membrane adhesion molecules"/>
    <property type="evidence" value="ECO:0007669"/>
    <property type="project" value="InterPro"/>
</dbReference>
<gene>
    <name evidence="2" type="ORF">CcrBL9_gp153</name>
</gene>
<dbReference type="EMBL" id="MH588546">
    <property type="protein sequence ID" value="AXQ69177.1"/>
    <property type="molecule type" value="Genomic_DNA"/>
</dbReference>
<dbReference type="CDD" id="cd11304">
    <property type="entry name" value="Cadherin_repeat"/>
    <property type="match status" value="2"/>
</dbReference>
<dbReference type="GO" id="GO:0016020">
    <property type="term" value="C:membrane"/>
    <property type="evidence" value="ECO:0007669"/>
    <property type="project" value="InterPro"/>
</dbReference>
<reference evidence="2 3" key="2">
    <citation type="submission" date="2018-09" db="EMBL/GenBank/DDBJ databases">
        <title>Giant CbK-like Caulobacter bacteriophages have genetically divergent genomes.</title>
        <authorList>
            <person name="Wilson K."/>
            <person name="Ely B."/>
        </authorList>
    </citation>
    <scope>NUCLEOTIDE SEQUENCE [LARGE SCALE GENOMIC DNA]</scope>
</reference>
<protein>
    <submittedName>
        <fullName evidence="2">T1SS secreted agglutinin RTX</fullName>
    </submittedName>
</protein>
<reference evidence="3" key="1">
    <citation type="submission" date="2018-07" db="EMBL/GenBank/DDBJ databases">
        <title>Giant CbK-like Caulobacter bacteriophages have genetically divergent genomes.</title>
        <authorList>
            <person name="Wilson K.M."/>
            <person name="Ely B."/>
        </authorList>
    </citation>
    <scope>NUCLEOTIDE SEQUENCE [LARGE SCALE GENOMIC DNA]</scope>
</reference>
<sequence length="786" mass="80004">MAKPLIAATKRQRLSPAHVPLIPTDILLDRTSIPAGSPAGTVIGVLSALPEVGEVDFVLLDDAGGKFAIAGSNLVVGPTPSSGDTLPITVRAIARFSKLWFDKVFGIEVQTVVAPITVTPTNPTILENSVAGTQVAAISSPGSTLALTDSAGNHFALNGSNLQAGSVPTDYETATSHDVVISATANGDTISKTVTVQVINVVEITNITLSASTIAENSAAGTVVGALASVPAGAALTLINNAGNRFAIDGSNRLVAGSVATDYETNTTHDVTVRATKGPDVYDKTFTITVTNVNELTDITLSANTIVENSAAGTVVGNLASVIAGASFTVTSQTPSGTYFTVNGSNQLVAGATATNYEANTSHSVTVQATRGTDTFSKAFTINVTNVTEITDFTLSANTITEGAAQTTQVGLFTSTPTGATYALAPGNTAGTLFQVSGTALQAGATATNYENATSHIVKIRATRGGETLDKDFTINVTNVVELSDFTLSGTSIDENSGQGTGVGTLSSTPTGATYSFVAPNSSAGSRFQISGNALQAGPVSTDYESATSHAITIRASRGGETMDKNFTINVNDINEAPPPPDLDSFTLTGRTIAENSGAGTGVGTFSSSPSGASYTLTNSAGGRFAISGTSLVAGSTPTDYETATSHTISVNATRGATTLSDSFTINVTDVSEGGSPTLSPVAGSSNASGFGLGAGNQAVTSGVQVTINGSNNPYSFDWELVSGDSQIFNATTSSGTTNRAGDVGYWYMAMGDRPADRNAVWRCKVTDSLGNYGYTNNVSVHCQQT</sequence>
<dbReference type="PROSITE" id="PS50268">
    <property type="entry name" value="CADHERIN_2"/>
    <property type="match status" value="1"/>
</dbReference>
<accession>A0A385EEC7</accession>
<organism evidence="2 3">
    <name type="scientific">Caulobacter phage CcrBL9</name>
    <dbReference type="NCBI Taxonomy" id="2283270"/>
    <lineage>
        <taxon>Viruses</taxon>
        <taxon>Duplodnaviria</taxon>
        <taxon>Heunggongvirae</taxon>
        <taxon>Uroviricota</taxon>
        <taxon>Caudoviricetes</taxon>
        <taxon>Jeanschmidtviridae</taxon>
        <taxon>Bertelyvirus</taxon>
        <taxon>Bertelyvirus BL9</taxon>
    </lineage>
</organism>
<proteinExistence type="predicted"/>
<evidence type="ECO:0000259" key="1">
    <source>
        <dbReference type="PROSITE" id="PS50268"/>
    </source>
</evidence>